<accession>A0A077K2M9</accession>
<geneLocation type="plasmid" evidence="1">
    <name>pCB111</name>
</geneLocation>
<protein>
    <submittedName>
        <fullName evidence="1">Putative MazG nucleotide pyrophosphohydrolase domain-containing protein</fullName>
    </submittedName>
</protein>
<dbReference type="GO" id="GO:0009143">
    <property type="term" value="P:nucleoside triphosphate catabolic process"/>
    <property type="evidence" value="ECO:0007669"/>
    <property type="project" value="InterPro"/>
</dbReference>
<keyword evidence="1" id="KW-0378">Hydrolase</keyword>
<sequence>MNIKELTQKSYQNSNEKGFWEDWEEIKGSDKYKAIEIKTSEAEEDLINNAIGNRLMLITDEVSEAHEALRKKDYDNFKEELADIVIRVASLAGGLNIDLDKEIQKKILKNRKRPYRHNKAF</sequence>
<proteinExistence type="predicted"/>
<organism evidence="1">
    <name type="scientific">Clostridium botulinum</name>
    <dbReference type="NCBI Taxonomy" id="1491"/>
    <lineage>
        <taxon>Bacteria</taxon>
        <taxon>Bacillati</taxon>
        <taxon>Bacillota</taxon>
        <taxon>Clostridia</taxon>
        <taxon>Eubacteriales</taxon>
        <taxon>Clostridiaceae</taxon>
        <taxon>Clostridium</taxon>
    </lineage>
</organism>
<name>A0A077K2M9_CLOBO</name>
<dbReference type="Pfam" id="PF12643">
    <property type="entry name" value="MazG-like"/>
    <property type="match status" value="1"/>
</dbReference>
<dbReference type="EMBL" id="AB855771">
    <property type="protein sequence ID" value="BAP25743.1"/>
    <property type="molecule type" value="Genomic_DNA"/>
</dbReference>
<dbReference type="PANTHER" id="PTHR42702:SF1">
    <property type="entry name" value="REGULATORY PROTEIN FOR BETA-LACTAMASE"/>
    <property type="match status" value="1"/>
</dbReference>
<dbReference type="RefSeq" id="WP_032072483.1">
    <property type="nucleotide sequence ID" value="NC_025146.1"/>
</dbReference>
<dbReference type="Gene3D" id="1.10.287.1080">
    <property type="entry name" value="MazG-like"/>
    <property type="match status" value="1"/>
</dbReference>
<dbReference type="PANTHER" id="PTHR42702">
    <property type="entry name" value="NUCLEOTIDE PYROPHOSPHOHYDROLASE"/>
    <property type="match status" value="1"/>
</dbReference>
<keyword evidence="1" id="KW-0614">Plasmid</keyword>
<evidence type="ECO:0000313" key="1">
    <source>
        <dbReference type="EMBL" id="BAP25743.1"/>
    </source>
</evidence>
<dbReference type="SUPFAM" id="SSF101386">
    <property type="entry name" value="all-alpha NTP pyrophosphatases"/>
    <property type="match status" value="1"/>
</dbReference>
<dbReference type="AlphaFoldDB" id="A0A077K2M9"/>
<reference evidence="1" key="1">
    <citation type="submission" date="2013-09" db="EMBL/GenBank/DDBJ databases">
        <title>Analysis of type B2 neurotoxin-encoding plasmid in Clostridium botulinum.</title>
        <authorList>
            <person name="Hosomi K."/>
            <person name="Sakaguchi Y."/>
            <person name="Gotoh K."/>
            <person name="Nakamura K."/>
            <person name="Kohda T."/>
            <person name="Mukamoto M."/>
            <person name="Iida T."/>
            <person name="Kozaki S."/>
        </authorList>
    </citation>
    <scope>NUCLEOTIDE SEQUENCE</scope>
    <source>
        <strain evidence="1">111</strain>
        <plasmid evidence="1">pCB111</plasmid>
    </source>
</reference>
<dbReference type="GO" id="GO:0047429">
    <property type="term" value="F:nucleoside triphosphate diphosphatase activity"/>
    <property type="evidence" value="ECO:0007669"/>
    <property type="project" value="InterPro"/>
</dbReference>
<dbReference type="InterPro" id="IPR025984">
    <property type="entry name" value="DCTPP"/>
</dbReference>